<dbReference type="InterPro" id="IPR014307">
    <property type="entry name" value="Xanthine_DH_ssu"/>
</dbReference>
<keyword evidence="3" id="KW-0274">FAD</keyword>
<dbReference type="InterPro" id="IPR001041">
    <property type="entry name" value="2Fe-2S_ferredoxin-type"/>
</dbReference>
<dbReference type="Gene3D" id="1.10.150.120">
    <property type="entry name" value="[2Fe-2S]-binding domain"/>
    <property type="match status" value="1"/>
</dbReference>
<dbReference type="InterPro" id="IPR016169">
    <property type="entry name" value="FAD-bd_PCMH_sub2"/>
</dbReference>
<dbReference type="Gene3D" id="3.10.20.30">
    <property type="match status" value="1"/>
</dbReference>
<dbReference type="InterPro" id="IPR006058">
    <property type="entry name" value="2Fe2S_fd_BS"/>
</dbReference>
<dbReference type="PROSITE" id="PS00197">
    <property type="entry name" value="2FE2S_FER_1"/>
    <property type="match status" value="1"/>
</dbReference>
<name>A0ABZ0IBZ5_9GAMM</name>
<dbReference type="NCBIfam" id="TIGR02963">
    <property type="entry name" value="xanthine_xdhA"/>
    <property type="match status" value="1"/>
</dbReference>
<evidence type="ECO:0000256" key="5">
    <source>
        <dbReference type="ARBA" id="ARBA00023004"/>
    </source>
</evidence>
<keyword evidence="2" id="KW-0479">Metal-binding</keyword>
<dbReference type="GO" id="GO:0004854">
    <property type="term" value="F:xanthine dehydrogenase activity"/>
    <property type="evidence" value="ECO:0007669"/>
    <property type="project" value="UniProtKB-EC"/>
</dbReference>
<dbReference type="PANTHER" id="PTHR45444">
    <property type="entry name" value="XANTHINE DEHYDROGENASE"/>
    <property type="match status" value="1"/>
</dbReference>
<dbReference type="SUPFAM" id="SSF56176">
    <property type="entry name" value="FAD-binding/transporter-associated domain-like"/>
    <property type="match status" value="1"/>
</dbReference>
<dbReference type="PIRSF" id="PIRSF036557">
    <property type="entry name" value="XdhA_RC"/>
    <property type="match status" value="1"/>
</dbReference>
<dbReference type="InterPro" id="IPR036884">
    <property type="entry name" value="2Fe-2S-bd_dom_sf"/>
</dbReference>
<protein>
    <submittedName>
        <fullName evidence="8">Xanthine dehydrogenase small subunit</fullName>
        <ecNumber evidence="8">1.17.1.4</ecNumber>
    </submittedName>
</protein>
<dbReference type="PROSITE" id="PS51085">
    <property type="entry name" value="2FE2S_FER_2"/>
    <property type="match status" value="1"/>
</dbReference>
<evidence type="ECO:0000313" key="8">
    <source>
        <dbReference type="EMBL" id="WOJ95910.1"/>
    </source>
</evidence>
<sequence>MIRFLHQQREVALENVRADTSVLDYLREYRGLTGTKEGCASGDCGACTVVVAKAAESGLEYTPINACIAPLGSLHGTELISVEDLRDGDNWHPVQKAMIECHASQCGFCTPGFVMSLFALYHATTDVDAVVDREEILEALGGNLCRCTGYRPIIDAAEQALAENAKDQFSRRAQATLDQLRALQDTESETAALETEHGHYYRPRDAAHVASLLAEHPDARLVAGGTDLFLESTQALTPLAVLIDIAAVPGLHAVKVGKDELSFGAAVTHRAAQDAVLKDYPELQELIQRFGSLQIRSQGTIAGNIANASPIGDWPPVFLALGGSIELHSKSGIREISIDDFFLDYRKTLREPGEFIATAKLPRRQARIFLRAYKISKRFEDDISSVCAVFALEVDKDRIVSAKAAFGGMAAIPKRGKAVESALTGINLLTDNIEAAIAAVSIDFQPITDARASADYRLIVAQRLLERLQQEYRGDTATRVHGESELIARVSSHA</sequence>
<dbReference type="Pfam" id="PF01799">
    <property type="entry name" value="Fer2_2"/>
    <property type="match status" value="1"/>
</dbReference>
<dbReference type="CDD" id="cd00207">
    <property type="entry name" value="fer2"/>
    <property type="match status" value="1"/>
</dbReference>
<evidence type="ECO:0000256" key="4">
    <source>
        <dbReference type="ARBA" id="ARBA00023002"/>
    </source>
</evidence>
<proteinExistence type="predicted"/>
<dbReference type="Pfam" id="PF00111">
    <property type="entry name" value="Fer2"/>
    <property type="match status" value="1"/>
</dbReference>
<dbReference type="SMART" id="SM01092">
    <property type="entry name" value="CO_deh_flav_C"/>
    <property type="match status" value="1"/>
</dbReference>
<dbReference type="InterPro" id="IPR005107">
    <property type="entry name" value="CO_DH_flav_C"/>
</dbReference>
<reference evidence="8 9" key="1">
    <citation type="submission" date="2023-10" db="EMBL/GenBank/DDBJ databases">
        <title>Two novel species belonging to the OM43/NOR5 clade.</title>
        <authorList>
            <person name="Park M."/>
        </authorList>
    </citation>
    <scope>NUCLEOTIDE SEQUENCE [LARGE SCALE GENOMIC DNA]</scope>
    <source>
        <strain evidence="8 9">IMCC45268</strain>
    </source>
</reference>
<dbReference type="EMBL" id="CP136865">
    <property type="protein sequence ID" value="WOJ95910.1"/>
    <property type="molecule type" value="Genomic_DNA"/>
</dbReference>
<dbReference type="InterPro" id="IPR012175">
    <property type="entry name" value="Xanth_DH_ssu_bac"/>
</dbReference>
<dbReference type="SUPFAM" id="SSF55447">
    <property type="entry name" value="CO dehydrogenase flavoprotein C-terminal domain-like"/>
    <property type="match status" value="1"/>
</dbReference>
<evidence type="ECO:0000259" key="6">
    <source>
        <dbReference type="PROSITE" id="PS51085"/>
    </source>
</evidence>
<evidence type="ECO:0000256" key="3">
    <source>
        <dbReference type="ARBA" id="ARBA00022827"/>
    </source>
</evidence>
<dbReference type="InterPro" id="IPR016166">
    <property type="entry name" value="FAD-bd_PCMH"/>
</dbReference>
<dbReference type="InterPro" id="IPR016167">
    <property type="entry name" value="FAD-bd_PCMH_sub1"/>
</dbReference>
<dbReference type="PROSITE" id="PS51387">
    <property type="entry name" value="FAD_PCMH"/>
    <property type="match status" value="1"/>
</dbReference>
<dbReference type="InterPro" id="IPR036010">
    <property type="entry name" value="2Fe-2S_ferredoxin-like_sf"/>
</dbReference>
<dbReference type="InterPro" id="IPR016208">
    <property type="entry name" value="Ald_Oxase/xanthine_DH-like"/>
</dbReference>
<evidence type="ECO:0000259" key="7">
    <source>
        <dbReference type="PROSITE" id="PS51387"/>
    </source>
</evidence>
<evidence type="ECO:0000256" key="2">
    <source>
        <dbReference type="ARBA" id="ARBA00022723"/>
    </source>
</evidence>
<dbReference type="Proteomes" id="UP001626549">
    <property type="component" value="Chromosome"/>
</dbReference>
<dbReference type="EC" id="1.17.1.4" evidence="8"/>
<feature type="domain" description="FAD-binding PCMH-type" evidence="7">
    <location>
        <begin position="193"/>
        <end position="366"/>
    </location>
</feature>
<dbReference type="SUPFAM" id="SSF54292">
    <property type="entry name" value="2Fe-2S ferredoxin-like"/>
    <property type="match status" value="1"/>
</dbReference>
<dbReference type="InterPro" id="IPR036318">
    <property type="entry name" value="FAD-bd_PCMH-like_sf"/>
</dbReference>
<gene>
    <name evidence="8" type="primary">xdhA</name>
    <name evidence="8" type="ORF">R0137_11720</name>
</gene>
<feature type="domain" description="2Fe-2S ferredoxin-type" evidence="6">
    <location>
        <begin position="1"/>
        <end position="85"/>
    </location>
</feature>
<dbReference type="SUPFAM" id="SSF47741">
    <property type="entry name" value="CO dehydrogenase ISP C-domain like"/>
    <property type="match status" value="1"/>
</dbReference>
<dbReference type="InterPro" id="IPR002346">
    <property type="entry name" value="Mopterin_DH_FAD-bd"/>
</dbReference>
<keyword evidence="1" id="KW-0285">Flavoprotein</keyword>
<dbReference type="Gene3D" id="3.30.465.10">
    <property type="match status" value="1"/>
</dbReference>
<dbReference type="RefSeq" id="WP_407326602.1">
    <property type="nucleotide sequence ID" value="NZ_CP136865.1"/>
</dbReference>
<evidence type="ECO:0000256" key="1">
    <source>
        <dbReference type="ARBA" id="ARBA00022630"/>
    </source>
</evidence>
<dbReference type="Pfam" id="PF00941">
    <property type="entry name" value="FAD_binding_5"/>
    <property type="match status" value="1"/>
</dbReference>
<dbReference type="InterPro" id="IPR036683">
    <property type="entry name" value="CO_DH_flav_C_dom_sf"/>
</dbReference>
<dbReference type="InterPro" id="IPR002888">
    <property type="entry name" value="2Fe-2S-bd"/>
</dbReference>
<keyword evidence="5" id="KW-0408">Iron</keyword>
<dbReference type="Pfam" id="PF03450">
    <property type="entry name" value="CO_deh_flav_C"/>
    <property type="match status" value="1"/>
</dbReference>
<keyword evidence="4 8" id="KW-0560">Oxidoreductase</keyword>
<accession>A0ABZ0IBZ5</accession>
<evidence type="ECO:0000313" key="9">
    <source>
        <dbReference type="Proteomes" id="UP001626549"/>
    </source>
</evidence>
<dbReference type="PANTHER" id="PTHR45444:SF3">
    <property type="entry name" value="XANTHINE DEHYDROGENASE"/>
    <property type="match status" value="1"/>
</dbReference>
<organism evidence="8 9">
    <name type="scientific">Congregibacter brevis</name>
    <dbReference type="NCBI Taxonomy" id="3081201"/>
    <lineage>
        <taxon>Bacteria</taxon>
        <taxon>Pseudomonadati</taxon>
        <taxon>Pseudomonadota</taxon>
        <taxon>Gammaproteobacteria</taxon>
        <taxon>Cellvibrionales</taxon>
        <taxon>Halieaceae</taxon>
        <taxon>Congregibacter</taxon>
    </lineage>
</organism>
<dbReference type="Gene3D" id="3.30.43.10">
    <property type="entry name" value="Uridine Diphospho-n-acetylenolpyruvylglucosamine Reductase, domain 2"/>
    <property type="match status" value="1"/>
</dbReference>
<dbReference type="Gene3D" id="3.30.390.50">
    <property type="entry name" value="CO dehydrogenase flavoprotein, C-terminal domain"/>
    <property type="match status" value="1"/>
</dbReference>
<keyword evidence="9" id="KW-1185">Reference proteome</keyword>
<dbReference type="InterPro" id="IPR012675">
    <property type="entry name" value="Beta-grasp_dom_sf"/>
</dbReference>